<organism evidence="2 3">
    <name type="scientific">Biomphalaria glabrata</name>
    <name type="common">Bloodfluke planorb</name>
    <name type="synonym">Freshwater snail</name>
    <dbReference type="NCBI Taxonomy" id="6526"/>
    <lineage>
        <taxon>Eukaryota</taxon>
        <taxon>Metazoa</taxon>
        <taxon>Spiralia</taxon>
        <taxon>Lophotrochozoa</taxon>
        <taxon>Mollusca</taxon>
        <taxon>Gastropoda</taxon>
        <taxon>Heterobranchia</taxon>
        <taxon>Euthyneura</taxon>
        <taxon>Panpulmonata</taxon>
        <taxon>Hygrophila</taxon>
        <taxon>Lymnaeoidea</taxon>
        <taxon>Planorbidae</taxon>
        <taxon>Biomphalaria</taxon>
    </lineage>
</organism>
<dbReference type="OrthoDB" id="6194389at2759"/>
<evidence type="ECO:0000313" key="2">
    <source>
        <dbReference type="Proteomes" id="UP001165740"/>
    </source>
</evidence>
<feature type="signal peptide" evidence="1">
    <location>
        <begin position="1"/>
        <end position="22"/>
    </location>
</feature>
<reference evidence="3" key="1">
    <citation type="submission" date="2025-08" db="UniProtKB">
        <authorList>
            <consortium name="RefSeq"/>
        </authorList>
    </citation>
    <scope>IDENTIFICATION</scope>
</reference>
<keyword evidence="1" id="KW-0732">Signal</keyword>
<dbReference type="RefSeq" id="XP_055866752.1">
    <property type="nucleotide sequence ID" value="XM_056010777.1"/>
</dbReference>
<sequence length="319" mass="36551">MLTMNRIYKIIVLISKLVVFLAQEDILICYDTEEGDISILSVTWKPKQIINARLLINHNSKLISLCERHPINCQKILDNVAVTIIKIDHEEYNITVFFSNANSSGNWSIEYDYGFFKPAPEPCQFKVYSKSFIEMKDCPREIEEGETVNCSCKLKNSKSANVLYSWLNLSNDITELISNNSDLIFVVDNPLQVFLCVAEDVQAEKNYTENYRIRLKPKRHISLFNCPATILDQLSLVNCSYIYRPSTNYFESICDVWYSISDNTMRLAYANTVCSIEFICPVETSMRGTLIQVCSRTTYISNSSVATMALRGSLLQVYD</sequence>
<evidence type="ECO:0000313" key="3">
    <source>
        <dbReference type="RefSeq" id="XP_055866752.1"/>
    </source>
</evidence>
<dbReference type="AlphaFoldDB" id="A0A9W2YVK7"/>
<keyword evidence="2" id="KW-1185">Reference proteome</keyword>
<dbReference type="Proteomes" id="UP001165740">
    <property type="component" value="Chromosome 14"/>
</dbReference>
<feature type="chain" id="PRO_5040851293" evidence="1">
    <location>
        <begin position="23"/>
        <end position="319"/>
    </location>
</feature>
<dbReference type="GeneID" id="129922866"/>
<gene>
    <name evidence="3" type="primary">LOC129922866</name>
</gene>
<name>A0A9W2YVK7_BIOGL</name>
<protein>
    <submittedName>
        <fullName evidence="3">Uncharacterized protein LOC129922866</fullName>
    </submittedName>
</protein>
<accession>A0A9W2YVK7</accession>
<proteinExistence type="predicted"/>
<evidence type="ECO:0000256" key="1">
    <source>
        <dbReference type="SAM" id="SignalP"/>
    </source>
</evidence>